<dbReference type="PANTHER" id="PTHR30466">
    <property type="entry name" value="FLAVIN REDUCTASE"/>
    <property type="match status" value="1"/>
</dbReference>
<reference evidence="5" key="2">
    <citation type="submission" date="2020-09" db="EMBL/GenBank/DDBJ databases">
        <authorList>
            <person name="Sun Q."/>
            <person name="Ohkuma M."/>
        </authorList>
    </citation>
    <scope>NUCLEOTIDE SEQUENCE</scope>
    <source>
        <strain evidence="5">JCM 13064</strain>
    </source>
</reference>
<dbReference type="GO" id="GO:0042602">
    <property type="term" value="F:riboflavin reductase (NADPH) activity"/>
    <property type="evidence" value="ECO:0007669"/>
    <property type="project" value="TreeGrafter"/>
</dbReference>
<dbReference type="PANTHER" id="PTHR30466:SF11">
    <property type="entry name" value="FLAVIN-DEPENDENT MONOOXYGENASE, REDUCTASE SUBUNIT HSAB"/>
    <property type="match status" value="1"/>
</dbReference>
<sequence>MTYRPSAPPPLPPLPLARAAEPADTSGNGRRARPLNGHALEHPAARAATEGPAPAGGRSRTRAPLRDAGSGGDPADSRHFRSVLGRFATGVAAVTAVDPADGLPRGLAVNSFTSVSLDPPLVAFCVSNTSTTWPRIRAAELMCVNVLSERQEHVSRRLAARAGDKFAGLSLRTSPGGGPLIDGALAWLECVVEAEHPAGDHSIVVARVLALDAHADHGPLVFFRGDYGRFEP</sequence>
<protein>
    <recommendedName>
        <fullName evidence="4">Flavin reductase like domain-containing protein</fullName>
    </recommendedName>
</protein>
<evidence type="ECO:0000313" key="6">
    <source>
        <dbReference type="Proteomes" id="UP000645217"/>
    </source>
</evidence>
<feature type="compositionally biased region" description="Low complexity" evidence="3">
    <location>
        <begin position="45"/>
        <end position="57"/>
    </location>
</feature>
<dbReference type="RefSeq" id="WP_229691104.1">
    <property type="nucleotide sequence ID" value="NZ_BMNT01000013.1"/>
</dbReference>
<dbReference type="InterPro" id="IPR012349">
    <property type="entry name" value="Split_barrel_FMN-bd"/>
</dbReference>
<comment type="caution">
    <text evidence="5">The sequence shown here is derived from an EMBL/GenBank/DDBJ whole genome shotgun (WGS) entry which is preliminary data.</text>
</comment>
<proteinExistence type="inferred from homology"/>
<dbReference type="SUPFAM" id="SSF50475">
    <property type="entry name" value="FMN-binding split barrel"/>
    <property type="match status" value="1"/>
</dbReference>
<evidence type="ECO:0000259" key="4">
    <source>
        <dbReference type="SMART" id="SM00903"/>
    </source>
</evidence>
<accession>A0A917R2E5</accession>
<evidence type="ECO:0000256" key="1">
    <source>
        <dbReference type="ARBA" id="ARBA00008898"/>
    </source>
</evidence>
<name>A0A917R2E5_9ACTN</name>
<dbReference type="SMART" id="SM00903">
    <property type="entry name" value="Flavin_Reduct"/>
    <property type="match status" value="1"/>
</dbReference>
<feature type="region of interest" description="Disordered" evidence="3">
    <location>
        <begin position="1"/>
        <end position="78"/>
    </location>
</feature>
<dbReference type="AlphaFoldDB" id="A0A917R2E5"/>
<dbReference type="EMBL" id="BMNT01000013">
    <property type="protein sequence ID" value="GGK83622.1"/>
    <property type="molecule type" value="Genomic_DNA"/>
</dbReference>
<dbReference type="Proteomes" id="UP000645217">
    <property type="component" value="Unassembled WGS sequence"/>
</dbReference>
<dbReference type="InterPro" id="IPR050268">
    <property type="entry name" value="NADH-dep_flavin_reductase"/>
</dbReference>
<dbReference type="Pfam" id="PF01613">
    <property type="entry name" value="Flavin_Reduct"/>
    <property type="match status" value="1"/>
</dbReference>
<feature type="domain" description="Flavin reductase like" evidence="4">
    <location>
        <begin position="84"/>
        <end position="229"/>
    </location>
</feature>
<evidence type="ECO:0000256" key="2">
    <source>
        <dbReference type="ARBA" id="ARBA00023002"/>
    </source>
</evidence>
<comment type="similarity">
    <text evidence="1">Belongs to the non-flavoprotein flavin reductase family.</text>
</comment>
<dbReference type="InterPro" id="IPR002563">
    <property type="entry name" value="Flavin_Rdtase-like_dom"/>
</dbReference>
<reference evidence="5" key="1">
    <citation type="journal article" date="2014" name="Int. J. Syst. Evol. Microbiol.">
        <title>Complete genome sequence of Corynebacterium casei LMG S-19264T (=DSM 44701T), isolated from a smear-ripened cheese.</title>
        <authorList>
            <consortium name="US DOE Joint Genome Institute (JGI-PGF)"/>
            <person name="Walter F."/>
            <person name="Albersmeier A."/>
            <person name="Kalinowski J."/>
            <person name="Ruckert C."/>
        </authorList>
    </citation>
    <scope>NUCLEOTIDE SEQUENCE</scope>
    <source>
        <strain evidence="5">JCM 13064</strain>
    </source>
</reference>
<keyword evidence="2" id="KW-0560">Oxidoreductase</keyword>
<dbReference type="Gene3D" id="2.30.110.10">
    <property type="entry name" value="Electron Transport, Fmn-binding Protein, Chain A"/>
    <property type="match status" value="1"/>
</dbReference>
<dbReference type="GO" id="GO:0010181">
    <property type="term" value="F:FMN binding"/>
    <property type="evidence" value="ECO:0007669"/>
    <property type="project" value="InterPro"/>
</dbReference>
<gene>
    <name evidence="5" type="ORF">GCM10007964_27650</name>
</gene>
<evidence type="ECO:0000313" key="5">
    <source>
        <dbReference type="EMBL" id="GGK83622.1"/>
    </source>
</evidence>
<evidence type="ECO:0000256" key="3">
    <source>
        <dbReference type="SAM" id="MobiDB-lite"/>
    </source>
</evidence>
<feature type="compositionally biased region" description="Pro residues" evidence="3">
    <location>
        <begin position="1"/>
        <end position="15"/>
    </location>
</feature>
<keyword evidence="6" id="KW-1185">Reference proteome</keyword>
<organism evidence="5 6">
    <name type="scientific">Sphaerisporangium melleum</name>
    <dbReference type="NCBI Taxonomy" id="321316"/>
    <lineage>
        <taxon>Bacteria</taxon>
        <taxon>Bacillati</taxon>
        <taxon>Actinomycetota</taxon>
        <taxon>Actinomycetes</taxon>
        <taxon>Streptosporangiales</taxon>
        <taxon>Streptosporangiaceae</taxon>
        <taxon>Sphaerisporangium</taxon>
    </lineage>
</organism>